<comment type="catalytic activity">
    <reaction evidence="1">
        <text>ATP + protein L-histidine = ADP + protein N-phospho-L-histidine.</text>
        <dbReference type="EC" id="2.7.13.3"/>
    </reaction>
</comment>
<keyword evidence="9" id="KW-0472">Membrane</keyword>
<evidence type="ECO:0000256" key="4">
    <source>
        <dbReference type="ARBA" id="ARBA00022679"/>
    </source>
</evidence>
<evidence type="ECO:0000256" key="1">
    <source>
        <dbReference type="ARBA" id="ARBA00000085"/>
    </source>
</evidence>
<keyword evidence="6 11" id="KW-0418">Kinase</keyword>
<dbReference type="PANTHER" id="PTHR24421">
    <property type="entry name" value="NITRATE/NITRITE SENSOR PROTEIN NARX-RELATED"/>
    <property type="match status" value="1"/>
</dbReference>
<evidence type="ECO:0000256" key="7">
    <source>
        <dbReference type="ARBA" id="ARBA00022840"/>
    </source>
</evidence>
<keyword evidence="5" id="KW-0547">Nucleotide-binding</keyword>
<gene>
    <name evidence="11" type="ORF">J2S64_001240</name>
</gene>
<evidence type="ECO:0000256" key="6">
    <source>
        <dbReference type="ARBA" id="ARBA00022777"/>
    </source>
</evidence>
<keyword evidence="8" id="KW-0902">Two-component regulatory system</keyword>
<organism evidence="11 12">
    <name type="scientific">Paeniglutamicibacter sulfureus</name>
    <dbReference type="NCBI Taxonomy" id="43666"/>
    <lineage>
        <taxon>Bacteria</taxon>
        <taxon>Bacillati</taxon>
        <taxon>Actinomycetota</taxon>
        <taxon>Actinomycetes</taxon>
        <taxon>Micrococcales</taxon>
        <taxon>Micrococcaceae</taxon>
        <taxon>Paeniglutamicibacter</taxon>
    </lineage>
</organism>
<proteinExistence type="predicted"/>
<dbReference type="GO" id="GO:0016301">
    <property type="term" value="F:kinase activity"/>
    <property type="evidence" value="ECO:0007669"/>
    <property type="project" value="UniProtKB-KW"/>
</dbReference>
<protein>
    <recommendedName>
        <fullName evidence="2">histidine kinase</fullName>
        <ecNumber evidence="2">2.7.13.3</ecNumber>
    </recommendedName>
</protein>
<keyword evidence="9" id="KW-1133">Transmembrane helix</keyword>
<dbReference type="Pfam" id="PF07730">
    <property type="entry name" value="HisKA_3"/>
    <property type="match status" value="1"/>
</dbReference>
<keyword evidence="3" id="KW-0597">Phosphoprotein</keyword>
<reference evidence="11 12" key="1">
    <citation type="submission" date="2023-07" db="EMBL/GenBank/DDBJ databases">
        <title>Sequencing the genomes of 1000 actinobacteria strains.</title>
        <authorList>
            <person name="Klenk H.-P."/>
        </authorList>
    </citation>
    <scope>NUCLEOTIDE SEQUENCE [LARGE SCALE GENOMIC DNA]</scope>
    <source>
        <strain evidence="11 12">DSM 20167</strain>
    </source>
</reference>
<dbReference type="InterPro" id="IPR036890">
    <property type="entry name" value="HATPase_C_sf"/>
</dbReference>
<dbReference type="InterPro" id="IPR011712">
    <property type="entry name" value="Sig_transdc_His_kin_sub3_dim/P"/>
</dbReference>
<evidence type="ECO:0000256" key="8">
    <source>
        <dbReference type="ARBA" id="ARBA00023012"/>
    </source>
</evidence>
<feature type="domain" description="Signal transduction histidine kinase subgroup 3 dimerisation and phosphoacceptor" evidence="10">
    <location>
        <begin position="128"/>
        <end position="192"/>
    </location>
</feature>
<dbReference type="Gene3D" id="1.20.5.1930">
    <property type="match status" value="1"/>
</dbReference>
<keyword evidence="12" id="KW-1185">Reference proteome</keyword>
<evidence type="ECO:0000256" key="3">
    <source>
        <dbReference type="ARBA" id="ARBA00022553"/>
    </source>
</evidence>
<evidence type="ECO:0000313" key="11">
    <source>
        <dbReference type="EMBL" id="MDR7357549.1"/>
    </source>
</evidence>
<evidence type="ECO:0000259" key="10">
    <source>
        <dbReference type="Pfam" id="PF07730"/>
    </source>
</evidence>
<keyword evidence="9" id="KW-0812">Transmembrane</keyword>
<evidence type="ECO:0000256" key="2">
    <source>
        <dbReference type="ARBA" id="ARBA00012438"/>
    </source>
</evidence>
<dbReference type="Gene3D" id="3.30.565.10">
    <property type="entry name" value="Histidine kinase-like ATPase, C-terminal domain"/>
    <property type="match status" value="1"/>
</dbReference>
<comment type="caution">
    <text evidence="11">The sequence shown here is derived from an EMBL/GenBank/DDBJ whole genome shotgun (WGS) entry which is preliminary data.</text>
</comment>
<dbReference type="Proteomes" id="UP001183817">
    <property type="component" value="Unassembled WGS sequence"/>
</dbReference>
<keyword evidence="7" id="KW-0067">ATP-binding</keyword>
<dbReference type="InterPro" id="IPR050482">
    <property type="entry name" value="Sensor_HK_TwoCompSys"/>
</dbReference>
<dbReference type="RefSeq" id="WP_310289089.1">
    <property type="nucleotide sequence ID" value="NZ_BAAAWO010000001.1"/>
</dbReference>
<dbReference type="EMBL" id="JAVDYI010000001">
    <property type="protein sequence ID" value="MDR7357549.1"/>
    <property type="molecule type" value="Genomic_DNA"/>
</dbReference>
<evidence type="ECO:0000313" key="12">
    <source>
        <dbReference type="Proteomes" id="UP001183817"/>
    </source>
</evidence>
<feature type="transmembrane region" description="Helical" evidence="9">
    <location>
        <begin position="85"/>
        <end position="102"/>
    </location>
</feature>
<name>A0ABU2BFY8_9MICC</name>
<dbReference type="CDD" id="cd16917">
    <property type="entry name" value="HATPase_UhpB-NarQ-NarX-like"/>
    <property type="match status" value="1"/>
</dbReference>
<feature type="transmembrane region" description="Helical" evidence="9">
    <location>
        <begin position="56"/>
        <end position="76"/>
    </location>
</feature>
<feature type="transmembrane region" description="Helical" evidence="9">
    <location>
        <begin position="366"/>
        <end position="392"/>
    </location>
</feature>
<dbReference type="PANTHER" id="PTHR24421:SF10">
    <property type="entry name" value="NITRATE_NITRITE SENSOR PROTEIN NARQ"/>
    <property type="match status" value="1"/>
</dbReference>
<accession>A0ABU2BFY8</accession>
<dbReference type="SUPFAM" id="SSF55874">
    <property type="entry name" value="ATPase domain of HSP90 chaperone/DNA topoisomerase II/histidine kinase"/>
    <property type="match status" value="1"/>
</dbReference>
<keyword evidence="4" id="KW-0808">Transferase</keyword>
<sequence>MRIRSGVRFRPQQAGWAVVLLLAALVMPALGPGNALAAALAVVAPYLAGRRLDSLAASVSMLGAGILVAGALRLAADPSGAASRWLLDVLLVFAAVVLPWWWGRYRMLRAAHRRREHEVVAANARLLERTRVAQDMHDELGHELALIALGAGALEVDANSTEHGRRAAADIRERAAQAIDSLHAIVAMLRQDTSNGVAPLIPAGESIQALVARVRTSGLQADLEQVSAPPGTPSPSRAVQAAMHRVVQEGLTNAARHAPGAEVHIGIDEGKDPVTITIENRRTSPALAVGTGGSGLAGVAERLRMLGGTLEAGVHGQDFRLVARIPRSSRLPEPGPGTLALGPAPVDGSVATELADVRRTTRSRQWATALLPLGLATLLAGILVTVQVLTVVDNALAPSAYAQLRVGQARAEIVPLLPAGGLDGPTPRIAETPAPGNTTCIYYQARNGFLDFSTDMYRLCFGHGVLVSKDHLLPRNEG</sequence>
<evidence type="ECO:0000256" key="9">
    <source>
        <dbReference type="SAM" id="Phobius"/>
    </source>
</evidence>
<evidence type="ECO:0000256" key="5">
    <source>
        <dbReference type="ARBA" id="ARBA00022741"/>
    </source>
</evidence>
<dbReference type="EC" id="2.7.13.3" evidence="2"/>